<dbReference type="Proteomes" id="UP000664132">
    <property type="component" value="Unassembled WGS sequence"/>
</dbReference>
<accession>A0A8H7T417</accession>
<dbReference type="EMBL" id="JAFJYH010000435">
    <property type="protein sequence ID" value="KAG4411831.1"/>
    <property type="molecule type" value="Genomic_DNA"/>
</dbReference>
<dbReference type="OrthoDB" id="3524628at2759"/>
<evidence type="ECO:0000313" key="1">
    <source>
        <dbReference type="EMBL" id="KAG4411831.1"/>
    </source>
</evidence>
<comment type="caution">
    <text evidence="1">The sequence shown here is derived from an EMBL/GenBank/DDBJ whole genome shotgun (WGS) entry which is preliminary data.</text>
</comment>
<sequence length="346" mass="38789">MTAVCWPVPGTDVARIALFFVSPFPDPAFKYAIIETTIDISTTNFTLIDYPTYSDTHNAIIKVRDASAMAAVVLPSEGVRLYYSELLSDRKKVNIMEVTRGWPEPTVYFNGQYATKRDLYAKAYRTWTPLAAAAVDRNNSISPPEVHVFFVDRKSRLSRVVRKGTETWPAQPLTQYSTAGGSDMKIQKMVAIIPHITNGHLEPDLFFINNHRVTDIFGTTNAPTNEDVSTASRVYVQAPKIVGGDISGPSSIPQAVQSPPLIAVTCWNFRDNRTMSVQASSSTASRERMQLFYVKQDVSWYDRGNSYENVQILGQGIVKVTARSDPLVGYHWNWTEAANDTRRLRH</sequence>
<proteinExistence type="predicted"/>
<keyword evidence="2" id="KW-1185">Reference proteome</keyword>
<evidence type="ECO:0000313" key="2">
    <source>
        <dbReference type="Proteomes" id="UP000664132"/>
    </source>
</evidence>
<protein>
    <submittedName>
        <fullName evidence="1">Uncharacterized protein</fullName>
    </submittedName>
</protein>
<dbReference type="AlphaFoldDB" id="A0A8H7T417"/>
<organism evidence="1 2">
    <name type="scientific">Cadophora malorum</name>
    <dbReference type="NCBI Taxonomy" id="108018"/>
    <lineage>
        <taxon>Eukaryota</taxon>
        <taxon>Fungi</taxon>
        <taxon>Dikarya</taxon>
        <taxon>Ascomycota</taxon>
        <taxon>Pezizomycotina</taxon>
        <taxon>Leotiomycetes</taxon>
        <taxon>Helotiales</taxon>
        <taxon>Ploettnerulaceae</taxon>
        <taxon>Cadophora</taxon>
    </lineage>
</organism>
<reference evidence="1" key="1">
    <citation type="submission" date="2021-02" db="EMBL/GenBank/DDBJ databases">
        <title>Genome sequence Cadophora malorum strain M34.</title>
        <authorList>
            <person name="Stefanovic E."/>
            <person name="Vu D."/>
            <person name="Scully C."/>
            <person name="Dijksterhuis J."/>
            <person name="Roader J."/>
            <person name="Houbraken J."/>
        </authorList>
    </citation>
    <scope>NUCLEOTIDE SEQUENCE</scope>
    <source>
        <strain evidence="1">M34</strain>
    </source>
</reference>
<gene>
    <name evidence="1" type="ORF">IFR04_015035</name>
</gene>
<name>A0A8H7T417_9HELO</name>